<evidence type="ECO:0000313" key="1">
    <source>
        <dbReference type="EMBL" id="GAA0383065.1"/>
    </source>
</evidence>
<accession>A0ABN0Y4J6</accession>
<dbReference type="RefSeq" id="WP_343858922.1">
    <property type="nucleotide sequence ID" value="NZ_BAAACX010000007.1"/>
</dbReference>
<organism evidence="1 2">
    <name type="scientific">Paenibacillus motobuensis</name>
    <dbReference type="NCBI Taxonomy" id="295324"/>
    <lineage>
        <taxon>Bacteria</taxon>
        <taxon>Bacillati</taxon>
        <taxon>Bacillota</taxon>
        <taxon>Bacilli</taxon>
        <taxon>Bacillales</taxon>
        <taxon>Paenibacillaceae</taxon>
        <taxon>Paenibacillus</taxon>
    </lineage>
</organism>
<evidence type="ECO:0008006" key="3">
    <source>
        <dbReference type="Google" id="ProtNLM"/>
    </source>
</evidence>
<sequence length="246" mass="28101">MNFTIGNEGKTCFQYCASDCVLNKINDQPDEICFAGFSKRHNKGLRFKDVLYLERLAQSWDAEIHDFGVTVNRDNVVKRGEILKGIQQLNDPNLLKIIDMCSCTVVVEYIDGKLLNAKKEKWLLGPLSYTTDYIDLCDKKELVSVFRKIGNLILKLHKKGICHTDPTDHNVMVSSFSGEPILIDIIGAMPFEEEFQKLDNIVFLNHLVIPSAHRKGIQLPETILKQKSPEEIIERVLFYLDDIDLS</sequence>
<dbReference type="Gene3D" id="1.10.510.10">
    <property type="entry name" value="Transferase(Phosphotransferase) domain 1"/>
    <property type="match status" value="1"/>
</dbReference>
<dbReference type="InterPro" id="IPR011009">
    <property type="entry name" value="Kinase-like_dom_sf"/>
</dbReference>
<reference evidence="1 2" key="1">
    <citation type="journal article" date="2019" name="Int. J. Syst. Evol. Microbiol.">
        <title>The Global Catalogue of Microorganisms (GCM) 10K type strain sequencing project: providing services to taxonomists for standard genome sequencing and annotation.</title>
        <authorList>
            <consortium name="The Broad Institute Genomics Platform"/>
            <consortium name="The Broad Institute Genome Sequencing Center for Infectious Disease"/>
            <person name="Wu L."/>
            <person name="Ma J."/>
        </authorList>
    </citation>
    <scope>NUCLEOTIDE SEQUENCE [LARGE SCALE GENOMIC DNA]</scope>
    <source>
        <strain evidence="1 2">JCM 12774</strain>
    </source>
</reference>
<name>A0ABN0Y4J6_9BACL</name>
<proteinExistence type="predicted"/>
<keyword evidence="2" id="KW-1185">Reference proteome</keyword>
<evidence type="ECO:0000313" key="2">
    <source>
        <dbReference type="Proteomes" id="UP001500340"/>
    </source>
</evidence>
<dbReference type="EMBL" id="BAAACX010000007">
    <property type="protein sequence ID" value="GAA0383065.1"/>
    <property type="molecule type" value="Genomic_DNA"/>
</dbReference>
<dbReference type="Proteomes" id="UP001500340">
    <property type="component" value="Unassembled WGS sequence"/>
</dbReference>
<protein>
    <recommendedName>
        <fullName evidence="3">Protein kinase domain-containing protein</fullName>
    </recommendedName>
</protein>
<gene>
    <name evidence="1" type="ORF">GCM10008933_12790</name>
</gene>
<comment type="caution">
    <text evidence="1">The sequence shown here is derived from an EMBL/GenBank/DDBJ whole genome shotgun (WGS) entry which is preliminary data.</text>
</comment>
<dbReference type="SUPFAM" id="SSF56112">
    <property type="entry name" value="Protein kinase-like (PK-like)"/>
    <property type="match status" value="1"/>
</dbReference>